<accession>A0ABR1PGK6</accession>
<dbReference type="Proteomes" id="UP001430848">
    <property type="component" value="Unassembled WGS sequence"/>
</dbReference>
<dbReference type="CDD" id="cd18186">
    <property type="entry name" value="BTB_POZ_ZBTB_KLHL-like"/>
    <property type="match status" value="1"/>
</dbReference>
<dbReference type="InterPro" id="IPR011333">
    <property type="entry name" value="SKP1/BTB/POZ_sf"/>
</dbReference>
<dbReference type="PANTHER" id="PTHR24413">
    <property type="entry name" value="SPECKLE-TYPE POZ PROTEIN"/>
    <property type="match status" value="1"/>
</dbReference>
<name>A0ABR1PGK6_DIAER</name>
<evidence type="ECO:0000259" key="1">
    <source>
        <dbReference type="PROSITE" id="PS50097"/>
    </source>
</evidence>
<dbReference type="PROSITE" id="PS50097">
    <property type="entry name" value="BTB"/>
    <property type="match status" value="1"/>
</dbReference>
<protein>
    <recommendedName>
        <fullName evidence="1">BTB domain-containing protein</fullName>
    </recommendedName>
</protein>
<dbReference type="Gene3D" id="3.30.710.10">
    <property type="entry name" value="Potassium Channel Kv1.1, Chain A"/>
    <property type="match status" value="1"/>
</dbReference>
<keyword evidence="3" id="KW-1185">Reference proteome</keyword>
<dbReference type="SUPFAM" id="SSF54695">
    <property type="entry name" value="POZ domain"/>
    <property type="match status" value="1"/>
</dbReference>
<dbReference type="InterPro" id="IPR000210">
    <property type="entry name" value="BTB/POZ_dom"/>
</dbReference>
<reference evidence="2 3" key="1">
    <citation type="submission" date="2024-02" db="EMBL/GenBank/DDBJ databases">
        <title>De novo assembly and annotation of 12 fungi associated with fruit tree decline syndrome in Ontario, Canada.</title>
        <authorList>
            <person name="Sulman M."/>
            <person name="Ellouze W."/>
            <person name="Ilyukhin E."/>
        </authorList>
    </citation>
    <scope>NUCLEOTIDE SEQUENCE [LARGE SCALE GENOMIC DNA]</scope>
    <source>
        <strain evidence="2 3">M169</strain>
    </source>
</reference>
<evidence type="ECO:0000313" key="2">
    <source>
        <dbReference type="EMBL" id="KAK7736345.1"/>
    </source>
</evidence>
<organism evidence="2 3">
    <name type="scientific">Diaporthe eres</name>
    <name type="common">Phomopsis oblonga</name>
    <dbReference type="NCBI Taxonomy" id="83184"/>
    <lineage>
        <taxon>Eukaryota</taxon>
        <taxon>Fungi</taxon>
        <taxon>Dikarya</taxon>
        <taxon>Ascomycota</taxon>
        <taxon>Pezizomycotina</taxon>
        <taxon>Sordariomycetes</taxon>
        <taxon>Sordariomycetidae</taxon>
        <taxon>Diaporthales</taxon>
        <taxon>Diaporthaceae</taxon>
        <taxon>Diaporthe</taxon>
        <taxon>Diaporthe eres species complex</taxon>
    </lineage>
</organism>
<gene>
    <name evidence="2" type="ORF">SLS63_003322</name>
</gene>
<dbReference type="EMBL" id="JAKNSF020000010">
    <property type="protein sequence ID" value="KAK7736345.1"/>
    <property type="molecule type" value="Genomic_DNA"/>
</dbReference>
<comment type="caution">
    <text evidence="2">The sequence shown here is derived from an EMBL/GenBank/DDBJ whole genome shotgun (WGS) entry which is preliminary data.</text>
</comment>
<evidence type="ECO:0000313" key="3">
    <source>
        <dbReference type="Proteomes" id="UP001430848"/>
    </source>
</evidence>
<dbReference type="Pfam" id="PF00651">
    <property type="entry name" value="BTB"/>
    <property type="match status" value="1"/>
</dbReference>
<sequence length="319" mass="35774">MTMTLDKMAQHNLYLLESGNFSDAEIVCKGEAWKVHSLILRSRCIWFNKAFTNDCMGEQAGRIHLEAGQPEQITELLKFIYTGRYLPAVAPVEQCIAIPALGGTVDLWCLADSLGLSELKMEIQNYLLIRLSATLCFIHGFRLYTHEGSPALRRDAGEQDDMTIFLDDFSKGVTRIYKDPAPRALQKMFAVFACGLQERLPADVMWDLMKSNPKFQQDVSLVLISLHFPGPTNQRLASGLAQLCVAHARAEQGTDCRTFRCSGCNKSYGSDRDGGEASLTLDPFSRATRKWCDDCAFWSMNSTMKTMIRGWPVEDSDQS</sequence>
<feature type="domain" description="BTB" evidence="1">
    <location>
        <begin position="22"/>
        <end position="84"/>
    </location>
</feature>
<proteinExistence type="predicted"/>